<name>A0AAW8R284_9ALTE</name>
<dbReference type="PANTHER" id="PTHR43404">
    <property type="entry name" value="LIPOPOLYSACCHARIDE CHOLINEPHOSPHOTRANSFERASE LICD"/>
    <property type="match status" value="1"/>
</dbReference>
<dbReference type="InterPro" id="IPR052942">
    <property type="entry name" value="LPS_cholinephosphotransferase"/>
</dbReference>
<reference evidence="2 3" key="1">
    <citation type="submission" date="2023-09" db="EMBL/GenBank/DDBJ databases">
        <authorList>
            <person name="Rey-Velasco X."/>
        </authorList>
    </citation>
    <scope>NUCLEOTIDE SEQUENCE [LARGE SCALE GENOMIC DNA]</scope>
    <source>
        <strain evidence="2 3">W409</strain>
    </source>
</reference>
<sequence length="310" mass="34991">MSKESSQKKIKTILFGAGPGAANFIANYRVEREFIAILDNNSDKSGSLYEGLPVHLPTILRELEYDEIVITTQWVEEVKVQLRDKEGVAPDKIVIPQKNQLKKPYPFENPNSLELARQVVLGLSQLGLNAGVELVVDFGTLLGIVRDGDIIPWDDDIDFAAPLGSELEIEQILRKFVQTNVHPVHWSIRKVTRNDGVCTCLLLEFSELNETYKPFTSSVSFRENVDGRSLHLPSIGMWYAPEHHFAGADSIEWRGQEILVPKDHLAYLTFQYGDWQTPVKDIQFDDYAHIQSVSFEEVKAAGISVENLKP</sequence>
<dbReference type="RefSeq" id="WP_311361602.1">
    <property type="nucleotide sequence ID" value="NZ_JAVRIE010000003.1"/>
</dbReference>
<evidence type="ECO:0000259" key="1">
    <source>
        <dbReference type="Pfam" id="PF04991"/>
    </source>
</evidence>
<keyword evidence="3" id="KW-1185">Reference proteome</keyword>
<gene>
    <name evidence="2" type="ORF">RM544_09765</name>
</gene>
<dbReference type="EMBL" id="JAVRIE010000003">
    <property type="protein sequence ID" value="MDT0582829.1"/>
    <property type="molecule type" value="Genomic_DNA"/>
</dbReference>
<dbReference type="PANTHER" id="PTHR43404:SF2">
    <property type="entry name" value="LIPOPOLYSACCHARIDE CHOLINEPHOSPHOTRANSFERASE LICD"/>
    <property type="match status" value="1"/>
</dbReference>
<proteinExistence type="predicted"/>
<feature type="domain" description="LicD/FKTN/FKRP nucleotidyltransferase" evidence="1">
    <location>
        <begin position="131"/>
        <end position="160"/>
    </location>
</feature>
<protein>
    <submittedName>
        <fullName evidence="2">LicD family protein</fullName>
    </submittedName>
</protein>
<evidence type="ECO:0000313" key="3">
    <source>
        <dbReference type="Proteomes" id="UP001249020"/>
    </source>
</evidence>
<comment type="caution">
    <text evidence="2">The sequence shown here is derived from an EMBL/GenBank/DDBJ whole genome shotgun (WGS) entry which is preliminary data.</text>
</comment>
<dbReference type="Pfam" id="PF04991">
    <property type="entry name" value="LicD"/>
    <property type="match status" value="1"/>
</dbReference>
<dbReference type="Proteomes" id="UP001249020">
    <property type="component" value="Unassembled WGS sequence"/>
</dbReference>
<dbReference type="GO" id="GO:0009100">
    <property type="term" value="P:glycoprotein metabolic process"/>
    <property type="evidence" value="ECO:0007669"/>
    <property type="project" value="UniProtKB-ARBA"/>
</dbReference>
<dbReference type="AlphaFoldDB" id="A0AAW8R284"/>
<organism evidence="2 3">
    <name type="scientific">Brumicola blandensis</name>
    <dbReference type="NCBI Taxonomy" id="3075611"/>
    <lineage>
        <taxon>Bacteria</taxon>
        <taxon>Pseudomonadati</taxon>
        <taxon>Pseudomonadota</taxon>
        <taxon>Gammaproteobacteria</taxon>
        <taxon>Alteromonadales</taxon>
        <taxon>Alteromonadaceae</taxon>
        <taxon>Brumicola</taxon>
    </lineage>
</organism>
<accession>A0AAW8R284</accession>
<evidence type="ECO:0000313" key="2">
    <source>
        <dbReference type="EMBL" id="MDT0582829.1"/>
    </source>
</evidence>
<dbReference type="InterPro" id="IPR007074">
    <property type="entry name" value="LicD/FKTN/FKRP_NTP_transf"/>
</dbReference>
<dbReference type="Gene3D" id="3.40.50.720">
    <property type="entry name" value="NAD(P)-binding Rossmann-like Domain"/>
    <property type="match status" value="1"/>
</dbReference>